<feature type="compositionally biased region" description="Basic and acidic residues" evidence="1">
    <location>
        <begin position="407"/>
        <end position="416"/>
    </location>
</feature>
<organism evidence="2 3">
    <name type="scientific">Penaeus vannamei</name>
    <name type="common">Whiteleg shrimp</name>
    <name type="synonym">Litopenaeus vannamei</name>
    <dbReference type="NCBI Taxonomy" id="6689"/>
    <lineage>
        <taxon>Eukaryota</taxon>
        <taxon>Metazoa</taxon>
        <taxon>Ecdysozoa</taxon>
        <taxon>Arthropoda</taxon>
        <taxon>Crustacea</taxon>
        <taxon>Multicrustacea</taxon>
        <taxon>Malacostraca</taxon>
        <taxon>Eumalacostraca</taxon>
        <taxon>Eucarida</taxon>
        <taxon>Decapoda</taxon>
        <taxon>Dendrobranchiata</taxon>
        <taxon>Penaeoidea</taxon>
        <taxon>Penaeidae</taxon>
        <taxon>Penaeus</taxon>
    </lineage>
</organism>
<keyword evidence="3" id="KW-1185">Reference proteome</keyword>
<protein>
    <submittedName>
        <fullName evidence="2">Uncharacterized protein</fullName>
    </submittedName>
</protein>
<feature type="region of interest" description="Disordered" evidence="1">
    <location>
        <begin position="341"/>
        <end position="363"/>
    </location>
</feature>
<proteinExistence type="predicted"/>
<dbReference type="EMBL" id="QCYY01001958">
    <property type="protein sequence ID" value="ROT73969.1"/>
    <property type="molecule type" value="Genomic_DNA"/>
</dbReference>
<dbReference type="AlphaFoldDB" id="A0A3R7ST74"/>
<accession>A0A3R7ST74</accession>
<feature type="region of interest" description="Disordered" evidence="1">
    <location>
        <begin position="379"/>
        <end position="462"/>
    </location>
</feature>
<name>A0A3R7ST74_PENVA</name>
<reference evidence="2 3" key="1">
    <citation type="submission" date="2018-04" db="EMBL/GenBank/DDBJ databases">
        <authorList>
            <person name="Zhang X."/>
            <person name="Yuan J."/>
            <person name="Li F."/>
            <person name="Xiang J."/>
        </authorList>
    </citation>
    <scope>NUCLEOTIDE SEQUENCE [LARGE SCALE GENOMIC DNA]</scope>
    <source>
        <tissue evidence="2">Muscle</tissue>
    </source>
</reference>
<reference evidence="2 3" key="2">
    <citation type="submission" date="2019-01" db="EMBL/GenBank/DDBJ databases">
        <title>The decoding of complex shrimp genome reveals the adaptation for benthos swimmer, frequently molting mechanism and breeding impact on genome.</title>
        <authorList>
            <person name="Sun Y."/>
            <person name="Gao Y."/>
            <person name="Yu Y."/>
        </authorList>
    </citation>
    <scope>NUCLEOTIDE SEQUENCE [LARGE SCALE GENOMIC DNA]</scope>
    <source>
        <tissue evidence="2">Muscle</tissue>
    </source>
</reference>
<sequence length="462" mass="48330">MPTPSPLSTNRIQRPRTGRALVVNTYAVPLLAILSDTRQHTSLVHALLLTTLLSRLYTLSLSLLHTVSSLPSPPPSLPPVRSCSSLSRLSLLSQSQGVAFVLSRRKGRSSLSLSGSLISSDMPAPSLGSATLAPALCSSRSLTYYSVSHHSLHSLLPRLSVSPSLLGLSSLTCHIQGSSTPNSHRLASNRAPVYPPSSRFAAHFSLTLLTPPPPLSSAILLASCLSLLLCSSSLRSLSSLASPSNRYLSPPSALPFPRPPNPLPSLSTLTFSLPLPLSSSLPSLSPLSSLPALLPLPSSSLPLLARSPLSPLSLSLPLLLFPPSSRLLLSPSPLPPLPLSLSFPLSSHQQQPREEASAAGPGERAEYMRLNVVLMSPGSAPKTNIPAKHAARTRNDTATQPAAGGRDAARARNDRFKPKRLLGGGFQPTHGPLAPVPAQLVPEGGAAGNGAAQDNLALRAKI</sequence>
<evidence type="ECO:0000313" key="3">
    <source>
        <dbReference type="Proteomes" id="UP000283509"/>
    </source>
</evidence>
<comment type="caution">
    <text evidence="2">The sequence shown here is derived from an EMBL/GenBank/DDBJ whole genome shotgun (WGS) entry which is preliminary data.</text>
</comment>
<evidence type="ECO:0000313" key="2">
    <source>
        <dbReference type="EMBL" id="ROT73969.1"/>
    </source>
</evidence>
<evidence type="ECO:0000256" key="1">
    <source>
        <dbReference type="SAM" id="MobiDB-lite"/>
    </source>
</evidence>
<dbReference type="Proteomes" id="UP000283509">
    <property type="component" value="Unassembled WGS sequence"/>
</dbReference>
<gene>
    <name evidence="2" type="ORF">C7M84_007549</name>
</gene>